<sequence>VGRVNAFVRFVYENWLGQKLSDKSINADTYLQKLRESQRCIVNNPSIVEMHRNNSSIAETCFVKRLATKTCSPETKLPTRNNEPVPFAKSKITLFKSEYEHFRKWPWVIETQGSSFIVQAKLKDIINDYNAEYTRKDDPILSSILDTAYPEDWIRTKFTQDEWVQISDTTGCLINKAVKKTISANGLNEIKNHFKQLRNSKKYSKPKKRLNEGSWQASVTTFTFTIISREFIDIQYVNNERQSIGSKRRRNLISSDEENHEITEIRRGKKPDFLVETAHGYRSTENFFKNRLLHFEYLIGEISKSPSNQSGEKSISDRYKMYKMMKDNYDTIVSYFYNQFGQYMYQDLTLRILEIYGILVSGFDLEIFVLDRPGAVVSRVRRVIKIEIPVNTENNDYYLWMDRLVYALNTQHSLLNKLISKLKNKKSRDEEYKEFLFSTIPKSIGSP</sequence>
<organism evidence="1 2">
    <name type="scientific">Dentiscutata heterogama</name>
    <dbReference type="NCBI Taxonomy" id="1316150"/>
    <lineage>
        <taxon>Eukaryota</taxon>
        <taxon>Fungi</taxon>
        <taxon>Fungi incertae sedis</taxon>
        <taxon>Mucoromycota</taxon>
        <taxon>Glomeromycotina</taxon>
        <taxon>Glomeromycetes</taxon>
        <taxon>Diversisporales</taxon>
        <taxon>Gigasporaceae</taxon>
        <taxon>Dentiscutata</taxon>
    </lineage>
</organism>
<evidence type="ECO:0000313" key="1">
    <source>
        <dbReference type="EMBL" id="CAG8595185.1"/>
    </source>
</evidence>
<keyword evidence="2" id="KW-1185">Reference proteome</keyword>
<reference evidence="1" key="1">
    <citation type="submission" date="2021-06" db="EMBL/GenBank/DDBJ databases">
        <authorList>
            <person name="Kallberg Y."/>
            <person name="Tangrot J."/>
            <person name="Rosling A."/>
        </authorList>
    </citation>
    <scope>NUCLEOTIDE SEQUENCE</scope>
    <source>
        <strain evidence="1">IL203A</strain>
    </source>
</reference>
<accession>A0ACA9MSF3</accession>
<comment type="caution">
    <text evidence="1">The sequence shown here is derived from an EMBL/GenBank/DDBJ whole genome shotgun (WGS) entry which is preliminary data.</text>
</comment>
<gene>
    <name evidence="1" type="ORF">DHETER_LOCUS7020</name>
</gene>
<protein>
    <submittedName>
        <fullName evidence="1">12313_t:CDS:1</fullName>
    </submittedName>
</protein>
<dbReference type="Proteomes" id="UP000789702">
    <property type="component" value="Unassembled WGS sequence"/>
</dbReference>
<feature type="non-terminal residue" evidence="1">
    <location>
        <position position="1"/>
    </location>
</feature>
<name>A0ACA9MSF3_9GLOM</name>
<evidence type="ECO:0000313" key="2">
    <source>
        <dbReference type="Proteomes" id="UP000789702"/>
    </source>
</evidence>
<proteinExistence type="predicted"/>
<dbReference type="EMBL" id="CAJVPU010009474">
    <property type="protein sequence ID" value="CAG8595185.1"/>
    <property type="molecule type" value="Genomic_DNA"/>
</dbReference>